<dbReference type="GO" id="GO:0004672">
    <property type="term" value="F:protein kinase activity"/>
    <property type="evidence" value="ECO:0007669"/>
    <property type="project" value="InterPro"/>
</dbReference>
<accession>A0A0K2TN94</accession>
<protein>
    <submittedName>
        <fullName evidence="3">Cyclindependent kinaselike 1like [Bombyx mori]</fullName>
    </submittedName>
</protein>
<dbReference type="PROSITE" id="PS00107">
    <property type="entry name" value="PROTEIN_KINASE_ATP"/>
    <property type="match status" value="1"/>
</dbReference>
<reference evidence="3" key="1">
    <citation type="submission" date="2014-05" db="EMBL/GenBank/DDBJ databases">
        <authorList>
            <person name="Chronopoulou M."/>
        </authorList>
    </citation>
    <scope>NUCLEOTIDE SEQUENCE</scope>
    <source>
        <tissue evidence="3">Whole organism</tissue>
    </source>
</reference>
<dbReference type="EMBL" id="HACA01009736">
    <property type="protein sequence ID" value="CDW27097.1"/>
    <property type="molecule type" value="Transcribed_RNA"/>
</dbReference>
<dbReference type="Gene3D" id="3.30.200.20">
    <property type="entry name" value="Phosphorylase Kinase, domain 1"/>
    <property type="match status" value="1"/>
</dbReference>
<dbReference type="InterPro" id="IPR011009">
    <property type="entry name" value="Kinase-like_dom_sf"/>
</dbReference>
<dbReference type="InterPro" id="IPR000719">
    <property type="entry name" value="Prot_kinase_dom"/>
</dbReference>
<keyword evidence="3" id="KW-0418">Kinase</keyword>
<dbReference type="OrthoDB" id="548217at2759"/>
<evidence type="ECO:0000313" key="3">
    <source>
        <dbReference type="EMBL" id="CDW27097.1"/>
    </source>
</evidence>
<dbReference type="AlphaFoldDB" id="A0A0K2TN94"/>
<keyword evidence="1" id="KW-0547">Nucleotide-binding</keyword>
<sequence>MINQNLHMQWSRAPSRLMERYEKLSMIGEGSYGKVYKCRARDNGNLVAIKKFIETEDDALIKKIALRE</sequence>
<organism evidence="3">
    <name type="scientific">Lepeophtheirus salmonis</name>
    <name type="common">Salmon louse</name>
    <name type="synonym">Caligus salmonis</name>
    <dbReference type="NCBI Taxonomy" id="72036"/>
    <lineage>
        <taxon>Eukaryota</taxon>
        <taxon>Metazoa</taxon>
        <taxon>Ecdysozoa</taxon>
        <taxon>Arthropoda</taxon>
        <taxon>Crustacea</taxon>
        <taxon>Multicrustacea</taxon>
        <taxon>Hexanauplia</taxon>
        <taxon>Copepoda</taxon>
        <taxon>Siphonostomatoida</taxon>
        <taxon>Caligidae</taxon>
        <taxon>Lepeophtheirus</taxon>
    </lineage>
</organism>
<name>A0A0K2TN94_LEPSM</name>
<dbReference type="GO" id="GO:0005524">
    <property type="term" value="F:ATP binding"/>
    <property type="evidence" value="ECO:0007669"/>
    <property type="project" value="UniProtKB-UniRule"/>
</dbReference>
<keyword evidence="1" id="KW-0067">ATP-binding</keyword>
<dbReference type="PROSITE" id="PS50011">
    <property type="entry name" value="PROTEIN_KINASE_DOM"/>
    <property type="match status" value="1"/>
</dbReference>
<evidence type="ECO:0000259" key="2">
    <source>
        <dbReference type="PROSITE" id="PS50011"/>
    </source>
</evidence>
<feature type="binding site" evidence="1">
    <location>
        <position position="51"/>
    </location>
    <ligand>
        <name>ATP</name>
        <dbReference type="ChEBI" id="CHEBI:30616"/>
    </ligand>
</feature>
<proteinExistence type="predicted"/>
<dbReference type="Pfam" id="PF00069">
    <property type="entry name" value="Pkinase"/>
    <property type="match status" value="1"/>
</dbReference>
<dbReference type="SUPFAM" id="SSF56112">
    <property type="entry name" value="Protein kinase-like (PK-like)"/>
    <property type="match status" value="1"/>
</dbReference>
<evidence type="ECO:0000256" key="1">
    <source>
        <dbReference type="PROSITE-ProRule" id="PRU10141"/>
    </source>
</evidence>
<feature type="non-terminal residue" evidence="3">
    <location>
        <position position="68"/>
    </location>
</feature>
<dbReference type="InterPro" id="IPR017441">
    <property type="entry name" value="Protein_kinase_ATP_BS"/>
</dbReference>
<keyword evidence="3" id="KW-0808">Transferase</keyword>
<feature type="domain" description="Protein kinase" evidence="2">
    <location>
        <begin position="21"/>
        <end position="68"/>
    </location>
</feature>